<dbReference type="AlphaFoldDB" id="A0A645IMU8"/>
<evidence type="ECO:0008006" key="2">
    <source>
        <dbReference type="Google" id="ProtNLM"/>
    </source>
</evidence>
<sequence>MKRIIENTAAMYRGEATLDYKFVTPPLINDPASSDLARAAALKIFEPQQIVLEPATTGGEDFAYYIQNKPGCFAFIGCANPDKGTHIAHHHECFNIDEDVLANGAALYAQYAVDFLNQN</sequence>
<dbReference type="SUPFAM" id="SSF53187">
    <property type="entry name" value="Zn-dependent exopeptidases"/>
    <property type="match status" value="1"/>
</dbReference>
<dbReference type="Gene3D" id="3.40.630.10">
    <property type="entry name" value="Zn peptidases"/>
    <property type="match status" value="1"/>
</dbReference>
<reference evidence="1" key="1">
    <citation type="submission" date="2019-08" db="EMBL/GenBank/DDBJ databases">
        <authorList>
            <person name="Kucharzyk K."/>
            <person name="Murdoch R.W."/>
            <person name="Higgins S."/>
            <person name="Loffler F."/>
        </authorList>
    </citation>
    <scope>NUCLEOTIDE SEQUENCE</scope>
</reference>
<dbReference type="GO" id="GO:0016787">
    <property type="term" value="F:hydrolase activity"/>
    <property type="evidence" value="ECO:0007669"/>
    <property type="project" value="InterPro"/>
</dbReference>
<dbReference type="InterPro" id="IPR017439">
    <property type="entry name" value="Amidohydrolase"/>
</dbReference>
<evidence type="ECO:0000313" key="1">
    <source>
        <dbReference type="EMBL" id="MPN51809.1"/>
    </source>
</evidence>
<dbReference type="EMBL" id="VSSQ01117300">
    <property type="protein sequence ID" value="MPN51809.1"/>
    <property type="molecule type" value="Genomic_DNA"/>
</dbReference>
<dbReference type="InterPro" id="IPR002933">
    <property type="entry name" value="Peptidase_M20"/>
</dbReference>
<name>A0A645IMU8_9ZZZZ</name>
<dbReference type="PANTHER" id="PTHR11014">
    <property type="entry name" value="PEPTIDASE M20 FAMILY MEMBER"/>
    <property type="match status" value="1"/>
</dbReference>
<gene>
    <name evidence="1" type="ORF">SDC9_199458</name>
</gene>
<organism evidence="1">
    <name type="scientific">bioreactor metagenome</name>
    <dbReference type="NCBI Taxonomy" id="1076179"/>
    <lineage>
        <taxon>unclassified sequences</taxon>
        <taxon>metagenomes</taxon>
        <taxon>ecological metagenomes</taxon>
    </lineage>
</organism>
<accession>A0A645IMU8</accession>
<comment type="caution">
    <text evidence="1">The sequence shown here is derived from an EMBL/GenBank/DDBJ whole genome shotgun (WGS) entry which is preliminary data.</text>
</comment>
<dbReference type="PANTHER" id="PTHR11014:SF63">
    <property type="entry name" value="METALLOPEPTIDASE, PUTATIVE (AFU_ORTHOLOGUE AFUA_6G09600)-RELATED"/>
    <property type="match status" value="1"/>
</dbReference>
<dbReference type="Pfam" id="PF01546">
    <property type="entry name" value="Peptidase_M20"/>
    <property type="match status" value="1"/>
</dbReference>
<protein>
    <recommendedName>
        <fullName evidence="2">Hydrolase YxeP</fullName>
    </recommendedName>
</protein>
<proteinExistence type="predicted"/>